<reference evidence="2" key="1">
    <citation type="submission" date="2016-10" db="EMBL/GenBank/DDBJ databases">
        <authorList>
            <person name="Varghese N."/>
            <person name="Submissions S."/>
        </authorList>
    </citation>
    <scope>NUCLEOTIDE SEQUENCE [LARGE SCALE GENOMIC DNA]</scope>
    <source>
        <strain evidence="2">BL36</strain>
    </source>
</reference>
<organism evidence="1 2">
    <name type="scientific">Methylobacterium pseudosasicola</name>
    <dbReference type="NCBI Taxonomy" id="582667"/>
    <lineage>
        <taxon>Bacteria</taxon>
        <taxon>Pseudomonadati</taxon>
        <taxon>Pseudomonadota</taxon>
        <taxon>Alphaproteobacteria</taxon>
        <taxon>Hyphomicrobiales</taxon>
        <taxon>Methylobacteriaceae</taxon>
        <taxon>Methylobacterium</taxon>
    </lineage>
</organism>
<protein>
    <submittedName>
        <fullName evidence="1">Uncharacterized protein</fullName>
    </submittedName>
</protein>
<dbReference type="Proteomes" id="UP000199048">
    <property type="component" value="Unassembled WGS sequence"/>
</dbReference>
<proteinExistence type="predicted"/>
<name>A0A1I4GR55_9HYPH</name>
<evidence type="ECO:0000313" key="2">
    <source>
        <dbReference type="Proteomes" id="UP000199048"/>
    </source>
</evidence>
<keyword evidence="2" id="KW-1185">Reference proteome</keyword>
<dbReference type="STRING" id="582667.SAMN05192568_1003179"/>
<gene>
    <name evidence="1" type="ORF">SAMN05192568_1003179</name>
</gene>
<dbReference type="EMBL" id="FOTK01000003">
    <property type="protein sequence ID" value="SFL32389.1"/>
    <property type="molecule type" value="Genomic_DNA"/>
</dbReference>
<accession>A0A1I4GR55</accession>
<sequence>MDRDIPLSEDTDFRGFAPEDEMGFAIPVTPAHSLRLVNDSMRTDLLPNVHGCVRKMRNQKKQRFPIHHLADKNSYPPVLSSRCRLKSPSSACQSVRGRQPLWLARDWKTDGAYLWDVSVRMRSPAANAIA</sequence>
<evidence type="ECO:0000313" key="1">
    <source>
        <dbReference type="EMBL" id="SFL32389.1"/>
    </source>
</evidence>
<dbReference type="AlphaFoldDB" id="A0A1I4GR55"/>